<dbReference type="Proteomes" id="UP000320496">
    <property type="component" value="Chromosome"/>
</dbReference>
<gene>
    <name evidence="2" type="ORF">Mal4_05040</name>
</gene>
<keyword evidence="1" id="KW-0812">Transmembrane</keyword>
<keyword evidence="1" id="KW-1133">Transmembrane helix</keyword>
<keyword evidence="3" id="KW-1185">Reference proteome</keyword>
<accession>A0A517Z157</accession>
<organism evidence="2 3">
    <name type="scientific">Maioricimonas rarisocia</name>
    <dbReference type="NCBI Taxonomy" id="2528026"/>
    <lineage>
        <taxon>Bacteria</taxon>
        <taxon>Pseudomonadati</taxon>
        <taxon>Planctomycetota</taxon>
        <taxon>Planctomycetia</taxon>
        <taxon>Planctomycetales</taxon>
        <taxon>Planctomycetaceae</taxon>
        <taxon>Maioricimonas</taxon>
    </lineage>
</organism>
<reference evidence="2 3" key="1">
    <citation type="submission" date="2019-02" db="EMBL/GenBank/DDBJ databases">
        <title>Deep-cultivation of Planctomycetes and their phenomic and genomic characterization uncovers novel biology.</title>
        <authorList>
            <person name="Wiegand S."/>
            <person name="Jogler M."/>
            <person name="Boedeker C."/>
            <person name="Pinto D."/>
            <person name="Vollmers J."/>
            <person name="Rivas-Marin E."/>
            <person name="Kohn T."/>
            <person name="Peeters S.H."/>
            <person name="Heuer A."/>
            <person name="Rast P."/>
            <person name="Oberbeckmann S."/>
            <person name="Bunk B."/>
            <person name="Jeske O."/>
            <person name="Meyerdierks A."/>
            <person name="Storesund J.E."/>
            <person name="Kallscheuer N."/>
            <person name="Luecker S."/>
            <person name="Lage O.M."/>
            <person name="Pohl T."/>
            <person name="Merkel B.J."/>
            <person name="Hornburger P."/>
            <person name="Mueller R.-W."/>
            <person name="Bruemmer F."/>
            <person name="Labrenz M."/>
            <person name="Spormann A.M."/>
            <person name="Op den Camp H."/>
            <person name="Overmann J."/>
            <person name="Amann R."/>
            <person name="Jetten M.S.M."/>
            <person name="Mascher T."/>
            <person name="Medema M.H."/>
            <person name="Devos D.P."/>
            <person name="Kaster A.-K."/>
            <person name="Ovreas L."/>
            <person name="Rohde M."/>
            <person name="Galperin M.Y."/>
            <person name="Jogler C."/>
        </authorList>
    </citation>
    <scope>NUCLEOTIDE SEQUENCE [LARGE SCALE GENOMIC DNA]</scope>
    <source>
        <strain evidence="2 3">Mal4</strain>
    </source>
</reference>
<evidence type="ECO:0000313" key="2">
    <source>
        <dbReference type="EMBL" id="QDU36220.1"/>
    </source>
</evidence>
<proteinExistence type="predicted"/>
<dbReference type="AlphaFoldDB" id="A0A517Z157"/>
<name>A0A517Z157_9PLAN</name>
<evidence type="ECO:0000313" key="3">
    <source>
        <dbReference type="Proteomes" id="UP000320496"/>
    </source>
</evidence>
<feature type="transmembrane region" description="Helical" evidence="1">
    <location>
        <begin position="12"/>
        <end position="36"/>
    </location>
</feature>
<dbReference type="EMBL" id="CP036275">
    <property type="protein sequence ID" value="QDU36220.1"/>
    <property type="molecule type" value="Genomic_DNA"/>
</dbReference>
<dbReference type="RefSeq" id="WP_145366906.1">
    <property type="nucleotide sequence ID" value="NZ_CP036275.1"/>
</dbReference>
<feature type="transmembrane region" description="Helical" evidence="1">
    <location>
        <begin position="42"/>
        <end position="61"/>
    </location>
</feature>
<protein>
    <submittedName>
        <fullName evidence="2">Uncharacterized protein</fullName>
    </submittedName>
</protein>
<evidence type="ECO:0000256" key="1">
    <source>
        <dbReference type="SAM" id="Phobius"/>
    </source>
</evidence>
<dbReference type="KEGG" id="mri:Mal4_05040"/>
<sequence length="72" mass="7521">MKWLAMLPGAIVFHAGITAWSVGIVIDGAAWFAIGGNHIDNLQGFAIIVMLAGGILMAIGYRSALNAKTPEP</sequence>
<keyword evidence="1" id="KW-0472">Membrane</keyword>